<dbReference type="SUPFAM" id="SSF110395">
    <property type="entry name" value="CutC-like"/>
    <property type="match status" value="1"/>
</dbReference>
<dbReference type="RefSeq" id="WP_179299532.1">
    <property type="nucleotide sequence ID" value="NZ_MQWD01000001.1"/>
</dbReference>
<dbReference type="InterPro" id="IPR005627">
    <property type="entry name" value="CutC-like"/>
</dbReference>
<evidence type="ECO:0000313" key="3">
    <source>
        <dbReference type="EMBL" id="PAP76470.1"/>
    </source>
</evidence>
<dbReference type="EMBL" id="MQWD01000001">
    <property type="protein sequence ID" value="PAP76470.1"/>
    <property type="molecule type" value="Genomic_DNA"/>
</dbReference>
<proteinExistence type="inferred from homology"/>
<comment type="subcellular location">
    <subcellularLocation>
        <location evidence="2">Cytoplasm</location>
    </subcellularLocation>
</comment>
<dbReference type="InterPro" id="IPR036822">
    <property type="entry name" value="CutC-like_dom_sf"/>
</dbReference>
<name>A0A271IZB4_9BACT</name>
<evidence type="ECO:0000256" key="2">
    <source>
        <dbReference type="HAMAP-Rule" id="MF_00795"/>
    </source>
</evidence>
<sequence length="224" mass="22869">MLLEVAAFDPASALAAARAGAGRIELCRAAEVGGLTPPLDWVRAVTEAVDLPVMVMVRPHADGWTFSADEHAAMRESARLGVEAGAAGVVWGALRADGTIDGPALRALVEAVAPHPVTVHRAFDAARDLGEALDAILDAGAARVLTGGGPGAARTNADRLAALVRRAGDGLTVMPGGGVRARHVAELVRRTGAREVHSGASAPGSSRVDPDEVRRLRAALDALG</sequence>
<evidence type="ECO:0000313" key="4">
    <source>
        <dbReference type="Proteomes" id="UP000216339"/>
    </source>
</evidence>
<dbReference type="AlphaFoldDB" id="A0A271IZB4"/>
<dbReference type="GO" id="GO:0005507">
    <property type="term" value="F:copper ion binding"/>
    <property type="evidence" value="ECO:0007669"/>
    <property type="project" value="TreeGrafter"/>
</dbReference>
<dbReference type="PANTHER" id="PTHR12598">
    <property type="entry name" value="COPPER HOMEOSTASIS PROTEIN CUTC"/>
    <property type="match status" value="1"/>
</dbReference>
<keyword evidence="2" id="KW-0963">Cytoplasm</keyword>
<dbReference type="GO" id="GO:0005737">
    <property type="term" value="C:cytoplasm"/>
    <property type="evidence" value="ECO:0007669"/>
    <property type="project" value="UniProtKB-SubCell"/>
</dbReference>
<dbReference type="HAMAP" id="MF_00795">
    <property type="entry name" value="CutC"/>
    <property type="match status" value="1"/>
</dbReference>
<dbReference type="Pfam" id="PF03932">
    <property type="entry name" value="CutC"/>
    <property type="match status" value="1"/>
</dbReference>
<dbReference type="Proteomes" id="UP000216339">
    <property type="component" value="Unassembled WGS sequence"/>
</dbReference>
<evidence type="ECO:0000256" key="1">
    <source>
        <dbReference type="ARBA" id="ARBA00007768"/>
    </source>
</evidence>
<keyword evidence="4" id="KW-1185">Reference proteome</keyword>
<comment type="caution">
    <text evidence="2">Once thought to be involved in copper homeostasis, experiments in E.coli have shown this is not the case.</text>
</comment>
<organism evidence="3 4">
    <name type="scientific">Rubrivirga marina</name>
    <dbReference type="NCBI Taxonomy" id="1196024"/>
    <lineage>
        <taxon>Bacteria</taxon>
        <taxon>Pseudomonadati</taxon>
        <taxon>Rhodothermota</taxon>
        <taxon>Rhodothermia</taxon>
        <taxon>Rhodothermales</taxon>
        <taxon>Rubricoccaceae</taxon>
        <taxon>Rubrivirga</taxon>
    </lineage>
</organism>
<comment type="similarity">
    <text evidence="1 2">Belongs to the CutC family.</text>
</comment>
<dbReference type="Gene3D" id="3.20.20.380">
    <property type="entry name" value="Copper homeostasis (CutC) domain"/>
    <property type="match status" value="1"/>
</dbReference>
<reference evidence="3 4" key="1">
    <citation type="submission" date="2016-11" db="EMBL/GenBank/DDBJ databases">
        <title>Study of marine rhodopsin-containing bacteria.</title>
        <authorList>
            <person name="Yoshizawa S."/>
            <person name="Kumagai Y."/>
            <person name="Kogure K."/>
        </authorList>
    </citation>
    <scope>NUCLEOTIDE SEQUENCE [LARGE SCALE GENOMIC DNA]</scope>
    <source>
        <strain evidence="3 4">SAORIC-28</strain>
    </source>
</reference>
<dbReference type="CDD" id="cd00945">
    <property type="entry name" value="Aldolase_Class_I"/>
    <property type="match status" value="1"/>
</dbReference>
<accession>A0A271IZB4</accession>
<protein>
    <recommendedName>
        <fullName evidence="2">PF03932 family protein CutC</fullName>
    </recommendedName>
</protein>
<gene>
    <name evidence="2" type="primary">cutC</name>
    <name evidence="3" type="ORF">BSZ37_08465</name>
</gene>
<comment type="caution">
    <text evidence="3">The sequence shown here is derived from an EMBL/GenBank/DDBJ whole genome shotgun (WGS) entry which is preliminary data.</text>
</comment>
<dbReference type="PANTHER" id="PTHR12598:SF0">
    <property type="entry name" value="COPPER HOMEOSTASIS PROTEIN CUTC HOMOLOG"/>
    <property type="match status" value="1"/>
</dbReference>